<keyword evidence="5" id="KW-1185">Reference proteome</keyword>
<dbReference type="SMART" id="SM00343">
    <property type="entry name" value="ZnF_C2HC"/>
    <property type="match status" value="2"/>
</dbReference>
<dbReference type="EMBL" id="BLXT01005946">
    <property type="protein sequence ID" value="GFO27741.1"/>
    <property type="molecule type" value="Genomic_DNA"/>
</dbReference>
<keyword evidence="1" id="KW-0479">Metal-binding</keyword>
<protein>
    <submittedName>
        <fullName evidence="4">Nucleic-acid-binding protein from mobile element jockey</fullName>
    </submittedName>
</protein>
<dbReference type="AlphaFoldDB" id="A0AAV4C4U3"/>
<accession>A0AAV4C4U3</accession>
<keyword evidence="1" id="KW-0862">Zinc</keyword>
<evidence type="ECO:0000313" key="5">
    <source>
        <dbReference type="Proteomes" id="UP000735302"/>
    </source>
</evidence>
<evidence type="ECO:0000313" key="4">
    <source>
        <dbReference type="EMBL" id="GFO27741.1"/>
    </source>
</evidence>
<comment type="caution">
    <text evidence="4">The sequence shown here is derived from an EMBL/GenBank/DDBJ whole genome shotgun (WGS) entry which is preliminary data.</text>
</comment>
<keyword evidence="1" id="KW-0863">Zinc-finger</keyword>
<feature type="domain" description="CCHC-type" evidence="3">
    <location>
        <begin position="23"/>
        <end position="36"/>
    </location>
</feature>
<dbReference type="PROSITE" id="PS50158">
    <property type="entry name" value="ZF_CCHC"/>
    <property type="match status" value="2"/>
</dbReference>
<dbReference type="GO" id="GO:0003676">
    <property type="term" value="F:nucleic acid binding"/>
    <property type="evidence" value="ECO:0007669"/>
    <property type="project" value="InterPro"/>
</dbReference>
<feature type="region of interest" description="Disordered" evidence="2">
    <location>
        <begin position="177"/>
        <end position="228"/>
    </location>
</feature>
<evidence type="ECO:0000256" key="2">
    <source>
        <dbReference type="SAM" id="MobiDB-lite"/>
    </source>
</evidence>
<evidence type="ECO:0000259" key="3">
    <source>
        <dbReference type="PROSITE" id="PS50158"/>
    </source>
</evidence>
<dbReference type="InterPro" id="IPR036875">
    <property type="entry name" value="Znf_CCHC_sf"/>
</dbReference>
<dbReference type="Gene3D" id="4.10.60.10">
    <property type="entry name" value="Zinc finger, CCHC-type"/>
    <property type="match status" value="1"/>
</dbReference>
<feature type="region of interest" description="Disordered" evidence="2">
    <location>
        <begin position="112"/>
        <end position="152"/>
    </location>
</feature>
<dbReference type="GO" id="GO:0008270">
    <property type="term" value="F:zinc ion binding"/>
    <property type="evidence" value="ECO:0007669"/>
    <property type="project" value="UniProtKB-KW"/>
</dbReference>
<feature type="compositionally biased region" description="Low complexity" evidence="2">
    <location>
        <begin position="195"/>
        <end position="206"/>
    </location>
</feature>
<reference evidence="4 5" key="1">
    <citation type="journal article" date="2021" name="Elife">
        <title>Chloroplast acquisition without the gene transfer in kleptoplastic sea slugs, Plakobranchus ocellatus.</title>
        <authorList>
            <person name="Maeda T."/>
            <person name="Takahashi S."/>
            <person name="Yoshida T."/>
            <person name="Shimamura S."/>
            <person name="Takaki Y."/>
            <person name="Nagai Y."/>
            <person name="Toyoda A."/>
            <person name="Suzuki Y."/>
            <person name="Arimoto A."/>
            <person name="Ishii H."/>
            <person name="Satoh N."/>
            <person name="Nishiyama T."/>
            <person name="Hasebe M."/>
            <person name="Maruyama T."/>
            <person name="Minagawa J."/>
            <person name="Obokata J."/>
            <person name="Shigenobu S."/>
        </authorList>
    </citation>
    <scope>NUCLEOTIDE SEQUENCE [LARGE SCALE GENOMIC DNA]</scope>
</reference>
<evidence type="ECO:0000256" key="1">
    <source>
        <dbReference type="PROSITE-ProRule" id="PRU00047"/>
    </source>
</evidence>
<gene>
    <name evidence="4" type="ORF">PoB_005424600</name>
</gene>
<organism evidence="4 5">
    <name type="scientific">Plakobranchus ocellatus</name>
    <dbReference type="NCBI Taxonomy" id="259542"/>
    <lineage>
        <taxon>Eukaryota</taxon>
        <taxon>Metazoa</taxon>
        <taxon>Spiralia</taxon>
        <taxon>Lophotrochozoa</taxon>
        <taxon>Mollusca</taxon>
        <taxon>Gastropoda</taxon>
        <taxon>Heterobranchia</taxon>
        <taxon>Euthyneura</taxon>
        <taxon>Panpulmonata</taxon>
        <taxon>Sacoglossa</taxon>
        <taxon>Placobranchoidea</taxon>
        <taxon>Plakobranchidae</taxon>
        <taxon>Plakobranchus</taxon>
    </lineage>
</organism>
<dbReference type="Proteomes" id="UP000735302">
    <property type="component" value="Unassembled WGS sequence"/>
</dbReference>
<dbReference type="SUPFAM" id="SSF57756">
    <property type="entry name" value="Retrovirus zinc finger-like domains"/>
    <property type="match status" value="1"/>
</dbReference>
<name>A0AAV4C4U3_9GAST</name>
<sequence length="228" mass="25320">MLCYKCQRYGHSKDRCKKPAAVCFRCGKGGYVERDCLADPHCVSCRGDHAASSKTCPKFVEEQAILRYKAENGGMFQQACEAVVVEIHKTILTRTFASAFKSQLRTKPVLLLKDGGRRGKKPRRILQLSVPREQQNLRHQPSAGPKGRKDSRSLGKHSIILHLWPWKLRRLYPQSGGGSSIPSYPRASASPMECPLSPSKSRPLSPVEKPQGPLPFPSPSTPSLLKSM</sequence>
<proteinExistence type="predicted"/>
<feature type="domain" description="CCHC-type" evidence="3">
    <location>
        <begin position="3"/>
        <end position="18"/>
    </location>
</feature>
<dbReference type="InterPro" id="IPR001878">
    <property type="entry name" value="Znf_CCHC"/>
</dbReference>